<evidence type="ECO:0000313" key="1">
    <source>
        <dbReference type="EMBL" id="PKB93009.1"/>
    </source>
</evidence>
<protein>
    <submittedName>
        <fullName evidence="1">Uncharacterized protein</fullName>
    </submittedName>
</protein>
<comment type="caution">
    <text evidence="1">The sequence shown here is derived from an EMBL/GenBank/DDBJ whole genome shotgun (WGS) entry which is preliminary data.</text>
</comment>
<name>A0A2N0NER0_9GLOM</name>
<evidence type="ECO:0000313" key="2">
    <source>
        <dbReference type="Proteomes" id="UP000232722"/>
    </source>
</evidence>
<organism evidence="1 2">
    <name type="scientific">Rhizophagus irregularis</name>
    <dbReference type="NCBI Taxonomy" id="588596"/>
    <lineage>
        <taxon>Eukaryota</taxon>
        <taxon>Fungi</taxon>
        <taxon>Fungi incertae sedis</taxon>
        <taxon>Mucoromycota</taxon>
        <taxon>Glomeromycotina</taxon>
        <taxon>Glomeromycetes</taxon>
        <taxon>Glomerales</taxon>
        <taxon>Glomeraceae</taxon>
        <taxon>Rhizophagus</taxon>
    </lineage>
</organism>
<dbReference type="Proteomes" id="UP000232722">
    <property type="component" value="Unassembled WGS sequence"/>
</dbReference>
<reference evidence="1 2" key="1">
    <citation type="submission" date="2016-04" db="EMBL/GenBank/DDBJ databases">
        <title>Genome analyses suggest a sexual origin of heterokaryosis in a supposedly ancient asexual fungus.</title>
        <authorList>
            <person name="Ropars J."/>
            <person name="Sedzielewska K."/>
            <person name="Noel J."/>
            <person name="Charron P."/>
            <person name="Farinelli L."/>
            <person name="Marton T."/>
            <person name="Kruger M."/>
            <person name="Pelin A."/>
            <person name="Brachmann A."/>
            <person name="Corradi N."/>
        </authorList>
    </citation>
    <scope>NUCLEOTIDE SEQUENCE [LARGE SCALE GENOMIC DNA]</scope>
    <source>
        <strain evidence="1 2">A5</strain>
    </source>
</reference>
<accession>A0A2N0NER0</accession>
<proteinExistence type="predicted"/>
<dbReference type="AlphaFoldDB" id="A0A2N0NER0"/>
<dbReference type="EMBL" id="LLXJ01009215">
    <property type="protein sequence ID" value="PKB93009.1"/>
    <property type="molecule type" value="Genomic_DNA"/>
</dbReference>
<gene>
    <name evidence="1" type="ORF">RhiirA5_442632</name>
</gene>
<reference evidence="1 2" key="2">
    <citation type="submission" date="2017-09" db="EMBL/GenBank/DDBJ databases">
        <title>Extensive intraspecific genome diversity in a model arbuscular mycorrhizal fungus.</title>
        <authorList>
            <person name="Chen E.C."/>
            <person name="Morin E."/>
            <person name="Beaudet D."/>
            <person name="Noel J."/>
            <person name="Ndikumana S."/>
            <person name="Charron P."/>
            <person name="St-Onge C."/>
            <person name="Giorgi J."/>
            <person name="Grigoriev I.V."/>
            <person name="Roux C."/>
            <person name="Martin F.M."/>
            <person name="Corradi N."/>
        </authorList>
    </citation>
    <scope>NUCLEOTIDE SEQUENCE [LARGE SCALE GENOMIC DNA]</scope>
    <source>
        <strain evidence="1 2">A5</strain>
    </source>
</reference>
<sequence length="155" mass="17557">MRILPKSARETKTEFLENWIFLKAGKAKTTIDSHHVQIAHAIKHYIKLGFDVTEVEDIENAVKNLRGTSIGQMNPNCYIQARSLLNIGDFINYSPIQIEQSSTITITKPTPQISMPLIPQSFWFVSIISSTGTLFHSFYHYFGCLLQSNLDIANP</sequence>